<dbReference type="InterPro" id="IPR013498">
    <property type="entry name" value="Topo_IA_Znf"/>
</dbReference>
<evidence type="ECO:0000256" key="1">
    <source>
        <dbReference type="SAM" id="Phobius"/>
    </source>
</evidence>
<dbReference type="STRING" id="1121950.SAMN02745243_03943"/>
<keyword evidence="4" id="KW-1185">Reference proteome</keyword>
<evidence type="ECO:0000313" key="4">
    <source>
        <dbReference type="Proteomes" id="UP000184301"/>
    </source>
</evidence>
<dbReference type="Proteomes" id="UP000184301">
    <property type="component" value="Unassembled WGS sequence"/>
</dbReference>
<dbReference type="RefSeq" id="WP_084534150.1">
    <property type="nucleotide sequence ID" value="NZ_FQZY01000103.1"/>
</dbReference>
<dbReference type="AlphaFoldDB" id="A0A1M6W5R1"/>
<gene>
    <name evidence="3" type="ORF">SAMN02745243_03943</name>
</gene>
<keyword evidence="1" id="KW-1133">Transmembrane helix</keyword>
<dbReference type="GO" id="GO:0003916">
    <property type="term" value="F:DNA topoisomerase activity"/>
    <property type="evidence" value="ECO:0007669"/>
    <property type="project" value="InterPro"/>
</dbReference>
<dbReference type="GO" id="GO:0005694">
    <property type="term" value="C:chromosome"/>
    <property type="evidence" value="ECO:0007669"/>
    <property type="project" value="InterPro"/>
</dbReference>
<reference evidence="3 4" key="1">
    <citation type="submission" date="2016-11" db="EMBL/GenBank/DDBJ databases">
        <authorList>
            <person name="Jaros S."/>
            <person name="Januszkiewicz K."/>
            <person name="Wedrychowicz H."/>
        </authorList>
    </citation>
    <scope>NUCLEOTIDE SEQUENCE [LARGE SCALE GENOMIC DNA]</scope>
    <source>
        <strain evidence="3 4">DSM 15480</strain>
    </source>
</reference>
<feature type="domain" description="NERD" evidence="2">
    <location>
        <begin position="37"/>
        <end position="153"/>
    </location>
</feature>
<keyword evidence="1" id="KW-0472">Membrane</keyword>
<dbReference type="PROSITE" id="PS50965">
    <property type="entry name" value="NERD"/>
    <property type="match status" value="1"/>
</dbReference>
<evidence type="ECO:0000313" key="3">
    <source>
        <dbReference type="EMBL" id="SHK89077.1"/>
    </source>
</evidence>
<dbReference type="GO" id="GO:0006265">
    <property type="term" value="P:DNA topological change"/>
    <property type="evidence" value="ECO:0007669"/>
    <property type="project" value="InterPro"/>
</dbReference>
<dbReference type="EMBL" id="FQZY01000103">
    <property type="protein sequence ID" value="SHK89077.1"/>
    <property type="molecule type" value="Genomic_DNA"/>
</dbReference>
<dbReference type="GO" id="GO:0003677">
    <property type="term" value="F:DNA binding"/>
    <property type="evidence" value="ECO:0007669"/>
    <property type="project" value="InterPro"/>
</dbReference>
<sequence length="260" mass="29464">MEQITNEMSKFLQYAVVIFFIFIVIQIAIKNPKAKIKGILGESAISSLLRNLPSGEYKIIDNVILANRTGTAQIDHIVVSLYGVFVIETKNYKGWIFGSDRSNTWTQNIYGKKSKFKNPIHQNYGHIKTLHEYLPKDINIPVYSIVAFPGNCTLKTNTTGHVVYWSQVCSIIKMYTAKVLSQADVTRIVSLIMEFNVDSKESRKEHVDRIHQKMQRDIVMQSAGVCPKCGGKLIQRNGKYGAFIGCSNYPKCRYTGKTKL</sequence>
<dbReference type="SUPFAM" id="SSF57783">
    <property type="entry name" value="Zinc beta-ribbon"/>
    <property type="match status" value="1"/>
</dbReference>
<dbReference type="Pfam" id="PF08378">
    <property type="entry name" value="NERD"/>
    <property type="match status" value="1"/>
</dbReference>
<proteinExistence type="predicted"/>
<accession>A0A1M6W5R1</accession>
<keyword evidence="1" id="KW-0812">Transmembrane</keyword>
<evidence type="ECO:0000259" key="2">
    <source>
        <dbReference type="PROSITE" id="PS50965"/>
    </source>
</evidence>
<dbReference type="Gene3D" id="3.30.65.10">
    <property type="entry name" value="Bacterial Topoisomerase I, domain 1"/>
    <property type="match status" value="1"/>
</dbReference>
<organism evidence="3 4">
    <name type="scientific">Hespellia stercorisuis DSM 15480</name>
    <dbReference type="NCBI Taxonomy" id="1121950"/>
    <lineage>
        <taxon>Bacteria</taxon>
        <taxon>Bacillati</taxon>
        <taxon>Bacillota</taxon>
        <taxon>Clostridia</taxon>
        <taxon>Lachnospirales</taxon>
        <taxon>Lachnospiraceae</taxon>
        <taxon>Hespellia</taxon>
    </lineage>
</organism>
<name>A0A1M6W5R1_9FIRM</name>
<protein>
    <submittedName>
        <fullName evidence="3">Topoisomerase DNA binding C4 zinc finger</fullName>
    </submittedName>
</protein>
<dbReference type="InterPro" id="IPR011528">
    <property type="entry name" value="NERD"/>
</dbReference>
<feature type="transmembrane region" description="Helical" evidence="1">
    <location>
        <begin position="12"/>
        <end position="29"/>
    </location>
</feature>
<keyword evidence="3" id="KW-0413">Isomerase</keyword>
<dbReference type="Pfam" id="PF01396">
    <property type="entry name" value="Zn_ribbon_Top1"/>
    <property type="match status" value="1"/>
</dbReference>
<dbReference type="OrthoDB" id="9776650at2"/>